<reference evidence="1" key="1">
    <citation type="submission" date="2021-01" db="EMBL/GenBank/DDBJ databases">
        <title>Phytophthora aleatoria, a newly-described species from Pinus radiata is distinct from Phytophthora cactorum isolates based on comparative genomics.</title>
        <authorList>
            <person name="Mcdougal R."/>
            <person name="Panda P."/>
            <person name="Williams N."/>
            <person name="Studholme D.J."/>
        </authorList>
    </citation>
    <scope>NUCLEOTIDE SEQUENCE</scope>
    <source>
        <strain evidence="1">NZFS 4037</strain>
    </source>
</reference>
<dbReference type="EMBL" id="JAENGY010000018">
    <property type="protein sequence ID" value="KAG6976893.1"/>
    <property type="molecule type" value="Genomic_DNA"/>
</dbReference>
<protein>
    <submittedName>
        <fullName evidence="1">Uncharacterized protein</fullName>
    </submittedName>
</protein>
<evidence type="ECO:0000313" key="1">
    <source>
        <dbReference type="EMBL" id="KAG6976893.1"/>
    </source>
</evidence>
<gene>
    <name evidence="1" type="ORF">JG688_00000896</name>
</gene>
<comment type="caution">
    <text evidence="1">The sequence shown here is derived from an EMBL/GenBank/DDBJ whole genome shotgun (WGS) entry which is preliminary data.</text>
</comment>
<keyword evidence="2" id="KW-1185">Reference proteome</keyword>
<feature type="non-terminal residue" evidence="1">
    <location>
        <position position="62"/>
    </location>
</feature>
<sequence>MTLLQAVIMHEWSGVRRCLNRHSLHCSTVLFEISIEMGVSTRGYIRQQWRDICFTSHTFRRA</sequence>
<name>A0A8J5MDM2_9STRA</name>
<dbReference type="AlphaFoldDB" id="A0A8J5MDM2"/>
<accession>A0A8J5MDM2</accession>
<evidence type="ECO:0000313" key="2">
    <source>
        <dbReference type="Proteomes" id="UP000709295"/>
    </source>
</evidence>
<organism evidence="1 2">
    <name type="scientific">Phytophthora aleatoria</name>
    <dbReference type="NCBI Taxonomy" id="2496075"/>
    <lineage>
        <taxon>Eukaryota</taxon>
        <taxon>Sar</taxon>
        <taxon>Stramenopiles</taxon>
        <taxon>Oomycota</taxon>
        <taxon>Peronosporomycetes</taxon>
        <taxon>Peronosporales</taxon>
        <taxon>Peronosporaceae</taxon>
        <taxon>Phytophthora</taxon>
    </lineage>
</organism>
<proteinExistence type="predicted"/>
<dbReference type="Proteomes" id="UP000709295">
    <property type="component" value="Unassembled WGS sequence"/>
</dbReference>